<dbReference type="Gene3D" id="3.10.450.50">
    <property type="match status" value="1"/>
</dbReference>
<keyword evidence="4" id="KW-1185">Reference proteome</keyword>
<dbReference type="EMBL" id="REFR01000009">
    <property type="protein sequence ID" value="RMB11951.1"/>
    <property type="molecule type" value="Genomic_DNA"/>
</dbReference>
<evidence type="ECO:0000313" key="4">
    <source>
        <dbReference type="Proteomes" id="UP000271227"/>
    </source>
</evidence>
<name>A0A3M0CQV7_9PROT</name>
<dbReference type="InterPro" id="IPR037401">
    <property type="entry name" value="SnoaL-like"/>
</dbReference>
<comment type="caution">
    <text evidence="3">The sequence shown here is derived from an EMBL/GenBank/DDBJ whole genome shotgun (WGS) entry which is preliminary data.</text>
</comment>
<feature type="domain" description="SnoaL-like" evidence="2">
    <location>
        <begin position="67"/>
        <end position="156"/>
    </location>
</feature>
<evidence type="ECO:0000259" key="2">
    <source>
        <dbReference type="Pfam" id="PF12680"/>
    </source>
</evidence>
<feature type="region of interest" description="Disordered" evidence="1">
    <location>
        <begin position="1"/>
        <end position="20"/>
    </location>
</feature>
<evidence type="ECO:0000313" key="3">
    <source>
        <dbReference type="EMBL" id="RMB11951.1"/>
    </source>
</evidence>
<dbReference type="SUPFAM" id="SSF54427">
    <property type="entry name" value="NTF2-like"/>
    <property type="match status" value="1"/>
</dbReference>
<evidence type="ECO:0000256" key="1">
    <source>
        <dbReference type="SAM" id="MobiDB-lite"/>
    </source>
</evidence>
<dbReference type="Proteomes" id="UP000271227">
    <property type="component" value="Unassembled WGS sequence"/>
</dbReference>
<dbReference type="InterPro" id="IPR032710">
    <property type="entry name" value="NTF2-like_dom_sf"/>
</dbReference>
<gene>
    <name evidence="3" type="ORF">BXY39_0439</name>
</gene>
<accession>A0A3M0CQV7</accession>
<dbReference type="OrthoDB" id="8849037at2"/>
<reference evidence="3 4" key="1">
    <citation type="submission" date="2018-10" db="EMBL/GenBank/DDBJ databases">
        <title>Genomic Encyclopedia of Archaeal and Bacterial Type Strains, Phase II (KMG-II): from individual species to whole genera.</title>
        <authorList>
            <person name="Goeker M."/>
        </authorList>
    </citation>
    <scope>NUCLEOTIDE SEQUENCE [LARGE SCALE GENOMIC DNA]</scope>
    <source>
        <strain evidence="3 4">DSM 25217</strain>
    </source>
</reference>
<dbReference type="AlphaFoldDB" id="A0A3M0CQV7"/>
<feature type="compositionally biased region" description="Polar residues" evidence="1">
    <location>
        <begin position="1"/>
        <end position="10"/>
    </location>
</feature>
<proteinExistence type="predicted"/>
<dbReference type="InParanoid" id="A0A3M0CQV7"/>
<dbReference type="RefSeq" id="WP_121937175.1">
    <property type="nucleotide sequence ID" value="NZ_REFR01000009.1"/>
</dbReference>
<organism evidence="3 4">
    <name type="scientific">Eilatimonas milleporae</name>
    <dbReference type="NCBI Taxonomy" id="911205"/>
    <lineage>
        <taxon>Bacteria</taxon>
        <taxon>Pseudomonadati</taxon>
        <taxon>Pseudomonadota</taxon>
        <taxon>Alphaproteobacteria</taxon>
        <taxon>Kordiimonadales</taxon>
        <taxon>Kordiimonadaceae</taxon>
        <taxon>Eilatimonas</taxon>
    </lineage>
</organism>
<protein>
    <submittedName>
        <fullName evidence="3">Putative SnoaL-like aldol condensation-catalyzing enzyme</fullName>
    </submittedName>
</protein>
<sequence>MEQTAPGTGNTAVRRGSRTGRARTGIAASLAAATVLAACQAGGDPQTVLEAENLKKAVHCMELLEKHHDLETAGRECFTDTYIQHTPWLPDGKEAVLEAFARRLERNPEKTIDIKRTAADGDLVWIHLHSKRSADDVLGNAVINIFRMENGRFAEHWNVVQRVPEDSANDNTMF</sequence>
<dbReference type="Pfam" id="PF12680">
    <property type="entry name" value="SnoaL_2"/>
    <property type="match status" value="1"/>
</dbReference>